<proteinExistence type="predicted"/>
<dbReference type="RefSeq" id="WP_094061904.1">
    <property type="nucleotide sequence ID" value="NZ_CP022530.1"/>
</dbReference>
<reference evidence="1 2" key="1">
    <citation type="submission" date="2017-07" db="EMBL/GenBank/DDBJ databases">
        <title>Annotated genome sequence of Bacterioplanes sanyensis isolated from Red Sea.</title>
        <authorList>
            <person name="Rehman Z.U."/>
        </authorList>
    </citation>
    <scope>NUCLEOTIDE SEQUENCE [LARGE SCALE GENOMIC DNA]</scope>
    <source>
        <strain evidence="1 2">NV9</strain>
    </source>
</reference>
<dbReference type="KEGG" id="bsan:CHH28_19630"/>
<name>A0A222FQE3_9GAMM</name>
<evidence type="ECO:0000313" key="1">
    <source>
        <dbReference type="EMBL" id="ASP40744.1"/>
    </source>
</evidence>
<organism evidence="1 2">
    <name type="scientific">Bacterioplanes sanyensis</name>
    <dbReference type="NCBI Taxonomy" id="1249553"/>
    <lineage>
        <taxon>Bacteria</taxon>
        <taxon>Pseudomonadati</taxon>
        <taxon>Pseudomonadota</taxon>
        <taxon>Gammaproteobacteria</taxon>
        <taxon>Oceanospirillales</taxon>
        <taxon>Oceanospirillaceae</taxon>
        <taxon>Bacterioplanes</taxon>
    </lineage>
</organism>
<keyword evidence="2" id="KW-1185">Reference proteome</keyword>
<gene>
    <name evidence="1" type="ORF">CHH28_19630</name>
</gene>
<dbReference type="AlphaFoldDB" id="A0A222FQE3"/>
<protein>
    <submittedName>
        <fullName evidence="1">Uncharacterized protein</fullName>
    </submittedName>
</protein>
<dbReference type="OrthoDB" id="9881147at2"/>
<evidence type="ECO:0000313" key="2">
    <source>
        <dbReference type="Proteomes" id="UP000202440"/>
    </source>
</evidence>
<accession>A0A222FQE3</accession>
<sequence length="170" mass="19082">MALTLQKLQDQPANVSLVPVPETLSSGARRRVYLCNLPDGTDSLAGFTPQIKELILDALPVADMVLARQEQYRDWPLYLFFINPRLSASYNASLLSRFLAEQRHQPGCLAPVAASHAAVVHSFRLLASTPGDHDRFRQMALLYLGDTANQRAMQRFSQQMGMAFRFQALY</sequence>
<dbReference type="EMBL" id="CP022530">
    <property type="protein sequence ID" value="ASP40744.1"/>
    <property type="molecule type" value="Genomic_DNA"/>
</dbReference>
<dbReference type="Proteomes" id="UP000202440">
    <property type="component" value="Chromosome"/>
</dbReference>